<comment type="similarity">
    <text evidence="2">Belongs to the RibF family.</text>
</comment>
<evidence type="ECO:0000313" key="13">
    <source>
        <dbReference type="EMBL" id="PCI77993.1"/>
    </source>
</evidence>
<dbReference type="AlphaFoldDB" id="A0A2A4X5W5"/>
<evidence type="ECO:0000313" key="14">
    <source>
        <dbReference type="Proteomes" id="UP000218775"/>
    </source>
</evidence>
<dbReference type="GO" id="GO:0006747">
    <property type="term" value="P:FAD biosynthetic process"/>
    <property type="evidence" value="ECO:0007669"/>
    <property type="project" value="UniProtKB-UniPathway"/>
</dbReference>
<dbReference type="EC" id="2.7.7.2" evidence="3"/>
<dbReference type="Proteomes" id="UP000218775">
    <property type="component" value="Unassembled WGS sequence"/>
</dbReference>
<dbReference type="Pfam" id="PF06574">
    <property type="entry name" value="FAD_syn"/>
    <property type="match status" value="1"/>
</dbReference>
<comment type="caution">
    <text evidence="13">The sequence shown here is derived from an EMBL/GenBank/DDBJ whole genome shotgun (WGS) entry which is preliminary data.</text>
</comment>
<keyword evidence="7" id="KW-0548">Nucleotidyltransferase</keyword>
<evidence type="ECO:0000256" key="1">
    <source>
        <dbReference type="ARBA" id="ARBA00004726"/>
    </source>
</evidence>
<reference evidence="14" key="1">
    <citation type="submission" date="2017-08" db="EMBL/GenBank/DDBJ databases">
        <title>A dynamic microbial community with high functional redundancy inhabits the cold, oxic subseafloor aquifer.</title>
        <authorList>
            <person name="Tully B.J."/>
            <person name="Wheat C.G."/>
            <person name="Glazer B.T."/>
            <person name="Huber J.A."/>
        </authorList>
    </citation>
    <scope>NUCLEOTIDE SEQUENCE [LARGE SCALE GENOMIC DNA]</scope>
</reference>
<evidence type="ECO:0000256" key="7">
    <source>
        <dbReference type="ARBA" id="ARBA00022695"/>
    </source>
</evidence>
<gene>
    <name evidence="13" type="ORF">COB21_02200</name>
</gene>
<dbReference type="InterPro" id="IPR015864">
    <property type="entry name" value="FAD_synthase"/>
</dbReference>
<dbReference type="GO" id="GO:0008531">
    <property type="term" value="F:riboflavin kinase activity"/>
    <property type="evidence" value="ECO:0007669"/>
    <property type="project" value="TreeGrafter"/>
</dbReference>
<accession>A0A2A4X5W5</accession>
<dbReference type="InterPro" id="IPR023468">
    <property type="entry name" value="Riboflavin_kinase"/>
</dbReference>
<organism evidence="13 14">
    <name type="scientific">Aerophobetes bacterium</name>
    <dbReference type="NCBI Taxonomy" id="2030807"/>
    <lineage>
        <taxon>Bacteria</taxon>
        <taxon>Candidatus Aerophobota</taxon>
    </lineage>
</organism>
<evidence type="ECO:0000256" key="4">
    <source>
        <dbReference type="ARBA" id="ARBA00022630"/>
    </source>
</evidence>
<dbReference type="EMBL" id="NVUK01000010">
    <property type="protein sequence ID" value="PCI77993.1"/>
    <property type="molecule type" value="Genomic_DNA"/>
</dbReference>
<feature type="domain" description="FAD synthetase" evidence="12">
    <location>
        <begin position="12"/>
        <end position="163"/>
    </location>
</feature>
<evidence type="ECO:0000256" key="3">
    <source>
        <dbReference type="ARBA" id="ARBA00012393"/>
    </source>
</evidence>
<dbReference type="PANTHER" id="PTHR22749:SF6">
    <property type="entry name" value="RIBOFLAVIN KINASE"/>
    <property type="match status" value="1"/>
</dbReference>
<dbReference type="NCBIfam" id="TIGR00125">
    <property type="entry name" value="cyt_tran_rel"/>
    <property type="match status" value="1"/>
</dbReference>
<keyword evidence="5" id="KW-0288">FMN</keyword>
<name>A0A2A4X5W5_UNCAE</name>
<comment type="pathway">
    <text evidence="1">Cofactor biosynthesis; FAD biosynthesis; FAD from FMN: step 1/1.</text>
</comment>
<dbReference type="SUPFAM" id="SSF52374">
    <property type="entry name" value="Nucleotidylyl transferase"/>
    <property type="match status" value="1"/>
</dbReference>
<evidence type="ECO:0000256" key="10">
    <source>
        <dbReference type="ARBA" id="ARBA00022840"/>
    </source>
</evidence>
<keyword evidence="6" id="KW-0808">Transferase</keyword>
<dbReference type="GO" id="GO:0003919">
    <property type="term" value="F:FMN adenylyltransferase activity"/>
    <property type="evidence" value="ECO:0007669"/>
    <property type="project" value="UniProtKB-EC"/>
</dbReference>
<dbReference type="UniPathway" id="UPA00277">
    <property type="reaction ID" value="UER00407"/>
</dbReference>
<dbReference type="GO" id="GO:0009231">
    <property type="term" value="P:riboflavin biosynthetic process"/>
    <property type="evidence" value="ECO:0007669"/>
    <property type="project" value="InterPro"/>
</dbReference>
<keyword evidence="8" id="KW-0547">Nucleotide-binding</keyword>
<dbReference type="GO" id="GO:0005524">
    <property type="term" value="F:ATP binding"/>
    <property type="evidence" value="ECO:0007669"/>
    <property type="project" value="UniProtKB-KW"/>
</dbReference>
<comment type="catalytic activity">
    <reaction evidence="11">
        <text>FMN + ATP + H(+) = FAD + diphosphate</text>
        <dbReference type="Rhea" id="RHEA:17237"/>
        <dbReference type="ChEBI" id="CHEBI:15378"/>
        <dbReference type="ChEBI" id="CHEBI:30616"/>
        <dbReference type="ChEBI" id="CHEBI:33019"/>
        <dbReference type="ChEBI" id="CHEBI:57692"/>
        <dbReference type="ChEBI" id="CHEBI:58210"/>
        <dbReference type="EC" id="2.7.7.2"/>
    </reaction>
</comment>
<dbReference type="InterPro" id="IPR014729">
    <property type="entry name" value="Rossmann-like_a/b/a_fold"/>
</dbReference>
<evidence type="ECO:0000256" key="5">
    <source>
        <dbReference type="ARBA" id="ARBA00022643"/>
    </source>
</evidence>
<evidence type="ECO:0000256" key="6">
    <source>
        <dbReference type="ARBA" id="ARBA00022679"/>
    </source>
</evidence>
<dbReference type="InterPro" id="IPR004821">
    <property type="entry name" value="Cyt_trans-like"/>
</dbReference>
<protein>
    <recommendedName>
        <fullName evidence="3">FAD synthase</fullName>
        <ecNumber evidence="3">2.7.7.2</ecNumber>
    </recommendedName>
</protein>
<dbReference type="PANTHER" id="PTHR22749">
    <property type="entry name" value="RIBOFLAVIN KINASE/FMN ADENYLYLTRANSFERASE"/>
    <property type="match status" value="1"/>
</dbReference>
<evidence type="ECO:0000256" key="8">
    <source>
        <dbReference type="ARBA" id="ARBA00022741"/>
    </source>
</evidence>
<evidence type="ECO:0000259" key="12">
    <source>
        <dbReference type="Pfam" id="PF06574"/>
    </source>
</evidence>
<keyword evidence="10" id="KW-0067">ATP-binding</keyword>
<dbReference type="GO" id="GO:0009398">
    <property type="term" value="P:FMN biosynthetic process"/>
    <property type="evidence" value="ECO:0007669"/>
    <property type="project" value="TreeGrafter"/>
</dbReference>
<evidence type="ECO:0000256" key="9">
    <source>
        <dbReference type="ARBA" id="ARBA00022827"/>
    </source>
</evidence>
<evidence type="ECO:0000256" key="2">
    <source>
        <dbReference type="ARBA" id="ARBA00010214"/>
    </source>
</evidence>
<keyword evidence="9" id="KW-0274">FAD</keyword>
<keyword evidence="4" id="KW-0285">Flavoprotein</keyword>
<proteinExistence type="inferred from homology"/>
<dbReference type="Gene3D" id="3.40.50.620">
    <property type="entry name" value="HUPs"/>
    <property type="match status" value="1"/>
</dbReference>
<evidence type="ECO:0000256" key="11">
    <source>
        <dbReference type="ARBA" id="ARBA00049494"/>
    </source>
</evidence>
<dbReference type="CDD" id="cd02064">
    <property type="entry name" value="FAD_synthetase_N"/>
    <property type="match status" value="1"/>
</dbReference>
<sequence>MKIFTTFDSMEKLNEACALSIGVFDGIHLGHQRIIKQLHKKAGKGCKGIVTFDKRPASYFNPLGEALPIMTLEHRLSLLEKYGLDFALVLCFDHTIADLSFESFLQKIMDKAPIKNLILGENASFGKERGGNETTLPSFAHKHAFNLTFLKKSLMQNNVISSTLARNLVTDGNLKKLKKILGRRYTLFTPNFSPKELTKKGKWHTFQLCFENLTALPSGTYTISIENGYVSLPGFALLTTESSLSPKRYVVDVFFGSGTLQQGPLTLLFINQTPPKAQNHPLKQFEHSLSSSLLLQTSMKNITTKE</sequence>